<evidence type="ECO:0000313" key="1">
    <source>
        <dbReference type="EMBL" id="GAH22490.1"/>
    </source>
</evidence>
<dbReference type="EMBL" id="BART01039680">
    <property type="protein sequence ID" value="GAH22490.1"/>
    <property type="molecule type" value="Genomic_DNA"/>
</dbReference>
<dbReference type="AlphaFoldDB" id="X1EQB2"/>
<accession>X1EQB2</accession>
<gene>
    <name evidence="1" type="ORF">S01H4_65068</name>
</gene>
<reference evidence="1" key="1">
    <citation type="journal article" date="2014" name="Front. Microbiol.">
        <title>High frequency of phylogenetically diverse reductive dehalogenase-homologous genes in deep subseafloor sedimentary metagenomes.</title>
        <authorList>
            <person name="Kawai M."/>
            <person name="Futagami T."/>
            <person name="Toyoda A."/>
            <person name="Takaki Y."/>
            <person name="Nishi S."/>
            <person name="Hori S."/>
            <person name="Arai W."/>
            <person name="Tsubouchi T."/>
            <person name="Morono Y."/>
            <person name="Uchiyama I."/>
            <person name="Ito T."/>
            <person name="Fujiyama A."/>
            <person name="Inagaki F."/>
            <person name="Takami H."/>
        </authorList>
    </citation>
    <scope>NUCLEOTIDE SEQUENCE</scope>
    <source>
        <strain evidence="1">Expedition CK06-06</strain>
    </source>
</reference>
<organism evidence="1">
    <name type="scientific">marine sediment metagenome</name>
    <dbReference type="NCBI Taxonomy" id="412755"/>
    <lineage>
        <taxon>unclassified sequences</taxon>
        <taxon>metagenomes</taxon>
        <taxon>ecological metagenomes</taxon>
    </lineage>
</organism>
<name>X1EQB2_9ZZZZ</name>
<sequence length="56" mass="6491">MNPNRIKSRYLLNLYSVLIFLIKIRNPESPGCGHVKMADVDVEDYDTPEELLEALR</sequence>
<protein>
    <submittedName>
        <fullName evidence="1">Uncharacterized protein</fullName>
    </submittedName>
</protein>
<comment type="caution">
    <text evidence="1">The sequence shown here is derived from an EMBL/GenBank/DDBJ whole genome shotgun (WGS) entry which is preliminary data.</text>
</comment>
<feature type="non-terminal residue" evidence="1">
    <location>
        <position position="56"/>
    </location>
</feature>
<proteinExistence type="predicted"/>